<reference evidence="2 3" key="1">
    <citation type="submission" date="2019-03" db="EMBL/GenBank/DDBJ databases">
        <title>First draft genome of Liparis tanakae, snailfish: a comprehensive survey of snailfish specific genes.</title>
        <authorList>
            <person name="Kim W."/>
            <person name="Song I."/>
            <person name="Jeong J.-H."/>
            <person name="Kim D."/>
            <person name="Kim S."/>
            <person name="Ryu S."/>
            <person name="Song J.Y."/>
            <person name="Lee S.K."/>
        </authorList>
    </citation>
    <scope>NUCLEOTIDE SEQUENCE [LARGE SCALE GENOMIC DNA]</scope>
    <source>
        <tissue evidence="2">Muscle</tissue>
    </source>
</reference>
<keyword evidence="3" id="KW-1185">Reference proteome</keyword>
<evidence type="ECO:0000313" key="3">
    <source>
        <dbReference type="Proteomes" id="UP000314294"/>
    </source>
</evidence>
<proteinExistence type="predicted"/>
<name>A0A4Z2JDX6_9TELE</name>
<comment type="caution">
    <text evidence="2">The sequence shown here is derived from an EMBL/GenBank/DDBJ whole genome shotgun (WGS) entry which is preliminary data.</text>
</comment>
<accession>A0A4Z2JDX6</accession>
<protein>
    <submittedName>
        <fullName evidence="2">Uncharacterized protein</fullName>
    </submittedName>
</protein>
<organism evidence="2 3">
    <name type="scientific">Liparis tanakae</name>
    <name type="common">Tanaka's snailfish</name>
    <dbReference type="NCBI Taxonomy" id="230148"/>
    <lineage>
        <taxon>Eukaryota</taxon>
        <taxon>Metazoa</taxon>
        <taxon>Chordata</taxon>
        <taxon>Craniata</taxon>
        <taxon>Vertebrata</taxon>
        <taxon>Euteleostomi</taxon>
        <taxon>Actinopterygii</taxon>
        <taxon>Neopterygii</taxon>
        <taxon>Teleostei</taxon>
        <taxon>Neoteleostei</taxon>
        <taxon>Acanthomorphata</taxon>
        <taxon>Eupercaria</taxon>
        <taxon>Perciformes</taxon>
        <taxon>Cottioidei</taxon>
        <taxon>Cottales</taxon>
        <taxon>Liparidae</taxon>
        <taxon>Liparis</taxon>
    </lineage>
</organism>
<sequence length="287" mass="31870">MPLGYLPAPAGVESDRKRRDAARVLSQHCASSILVRWRRMNPTAVYQLDVKRLTPSQLVTVLNENGVVQWLERGEEEVVAELEEEEGRRCAEGFEDGECSSMPPPLRFFTSPWCSKPLPLPCPCSPESPTPPLLWELLVAEEGSGYDEWPRGVCVRRYVQTALAAGEWDSEGEGWGRGFLLGESVPLVCPCGRGEEMAGLGEDEEDDEDDEDDDEEEEEEEEEEEAAERGRPRSWRRMQFLSGPECSPSCDGAFRFRRAAAAAASSRSFSICLLGRPTGFLGRPGPT</sequence>
<dbReference type="Proteomes" id="UP000314294">
    <property type="component" value="Unassembled WGS sequence"/>
</dbReference>
<feature type="region of interest" description="Disordered" evidence="1">
    <location>
        <begin position="195"/>
        <end position="235"/>
    </location>
</feature>
<dbReference type="AlphaFoldDB" id="A0A4Z2JDX6"/>
<evidence type="ECO:0000256" key="1">
    <source>
        <dbReference type="SAM" id="MobiDB-lite"/>
    </source>
</evidence>
<dbReference type="EMBL" id="SRLO01000006">
    <property type="protein sequence ID" value="TNN88221.1"/>
    <property type="molecule type" value="Genomic_DNA"/>
</dbReference>
<feature type="compositionally biased region" description="Acidic residues" evidence="1">
    <location>
        <begin position="201"/>
        <end position="226"/>
    </location>
</feature>
<evidence type="ECO:0000313" key="2">
    <source>
        <dbReference type="EMBL" id="TNN88221.1"/>
    </source>
</evidence>
<gene>
    <name evidence="2" type="ORF">EYF80_001437</name>
</gene>